<proteinExistence type="predicted"/>
<accession>A0ABQ4TVP6</accession>
<protein>
    <recommendedName>
        <fullName evidence="4">Anti-sigma factor NepR domain-containing protein</fullName>
    </recommendedName>
</protein>
<dbReference type="EMBL" id="BPRB01000002">
    <property type="protein sequence ID" value="GJE57945.1"/>
    <property type="molecule type" value="Genomic_DNA"/>
</dbReference>
<reference evidence="2" key="1">
    <citation type="journal article" date="2021" name="Front. Microbiol.">
        <title>Comprehensive Comparative Genomics and Phenotyping of Methylobacterium Species.</title>
        <authorList>
            <person name="Alessa O."/>
            <person name="Ogura Y."/>
            <person name="Fujitani Y."/>
            <person name="Takami H."/>
            <person name="Hayashi T."/>
            <person name="Sahin N."/>
            <person name="Tani A."/>
        </authorList>
    </citation>
    <scope>NUCLEOTIDE SEQUENCE</scope>
    <source>
        <strain evidence="2">DSM 23632</strain>
    </source>
</reference>
<keyword evidence="3" id="KW-1185">Reference proteome</keyword>
<evidence type="ECO:0000313" key="3">
    <source>
        <dbReference type="Proteomes" id="UP001055057"/>
    </source>
</evidence>
<gene>
    <name evidence="2" type="ORF">MPOCJGCO_0021</name>
</gene>
<dbReference type="RefSeq" id="WP_238180587.1">
    <property type="nucleotide sequence ID" value="NZ_BPRB01000002.1"/>
</dbReference>
<evidence type="ECO:0000313" key="2">
    <source>
        <dbReference type="EMBL" id="GJE57945.1"/>
    </source>
</evidence>
<dbReference type="Proteomes" id="UP001055057">
    <property type="component" value="Unassembled WGS sequence"/>
</dbReference>
<comment type="caution">
    <text evidence="2">The sequence shown here is derived from an EMBL/GenBank/DDBJ whole genome shotgun (WGS) entry which is preliminary data.</text>
</comment>
<evidence type="ECO:0000256" key="1">
    <source>
        <dbReference type="SAM" id="MobiDB-lite"/>
    </source>
</evidence>
<organism evidence="2 3">
    <name type="scientific">Methylobacterium trifolii</name>
    <dbReference type="NCBI Taxonomy" id="1003092"/>
    <lineage>
        <taxon>Bacteria</taxon>
        <taxon>Pseudomonadati</taxon>
        <taxon>Pseudomonadota</taxon>
        <taxon>Alphaproteobacteria</taxon>
        <taxon>Hyphomicrobiales</taxon>
        <taxon>Methylobacteriaceae</taxon>
        <taxon>Methylobacterium</taxon>
    </lineage>
</organism>
<evidence type="ECO:0008006" key="4">
    <source>
        <dbReference type="Google" id="ProtNLM"/>
    </source>
</evidence>
<sequence>MSQTSTKSDTAAPLRSLGGLGIDTRHLGQTLRTLYEGSVDRQPIPDSQVDLLLRLRQKERDRRRAG</sequence>
<reference evidence="2" key="2">
    <citation type="submission" date="2021-08" db="EMBL/GenBank/DDBJ databases">
        <authorList>
            <person name="Tani A."/>
            <person name="Ola A."/>
            <person name="Ogura Y."/>
            <person name="Katsura K."/>
            <person name="Hayashi T."/>
        </authorList>
    </citation>
    <scope>NUCLEOTIDE SEQUENCE</scope>
    <source>
        <strain evidence="2">DSM 23632</strain>
    </source>
</reference>
<name>A0ABQ4TVP6_9HYPH</name>
<feature type="region of interest" description="Disordered" evidence="1">
    <location>
        <begin position="1"/>
        <end position="22"/>
    </location>
</feature>